<evidence type="ECO:0000256" key="14">
    <source>
        <dbReference type="ARBA" id="ARBA00048586"/>
    </source>
</evidence>
<dbReference type="STRING" id="1592317.DPF_2260"/>
<dbReference type="PANTHER" id="PTHR14269:SF62">
    <property type="entry name" value="CDP-DIACYLGLYCEROL--GLYCEROL-3-PHOSPHATE 3-PHOSPHATIDYLTRANSFERASE 1, CHLOROPLASTIC"/>
    <property type="match status" value="1"/>
</dbReference>
<evidence type="ECO:0000256" key="10">
    <source>
        <dbReference type="ARBA" id="ARBA00023098"/>
    </source>
</evidence>
<keyword evidence="13" id="KW-1208">Phospholipid metabolism</keyword>
<keyword evidence="12" id="KW-0594">Phospholipid biosynthesis</keyword>
<dbReference type="GO" id="GO:0008444">
    <property type="term" value="F:CDP-diacylglycerol-glycerol-3-phosphate 3-phosphatidyltransferase activity"/>
    <property type="evidence" value="ECO:0007669"/>
    <property type="project" value="UniProtKB-EC"/>
</dbReference>
<evidence type="ECO:0000256" key="1">
    <source>
        <dbReference type="ARBA" id="ARBA00004141"/>
    </source>
</evidence>
<dbReference type="PANTHER" id="PTHR14269">
    <property type="entry name" value="CDP-DIACYLGLYCEROL--GLYCEROL-3-PHOSPHATE 3-PHOSPHATIDYLTRANSFERASE-RELATED"/>
    <property type="match status" value="1"/>
</dbReference>
<evidence type="ECO:0000256" key="16">
    <source>
        <dbReference type="SAM" id="Phobius"/>
    </source>
</evidence>
<evidence type="ECO:0000256" key="2">
    <source>
        <dbReference type="ARBA" id="ARBA00005042"/>
    </source>
</evidence>
<evidence type="ECO:0000256" key="12">
    <source>
        <dbReference type="ARBA" id="ARBA00023209"/>
    </source>
</evidence>
<comment type="catalytic activity">
    <reaction evidence="14">
        <text>a CDP-1,2-diacyl-sn-glycerol + sn-glycerol 3-phosphate = a 1,2-diacyl-sn-glycero-3-phospho-(1'-sn-glycero-3'-phosphate) + CMP + H(+)</text>
        <dbReference type="Rhea" id="RHEA:12593"/>
        <dbReference type="ChEBI" id="CHEBI:15378"/>
        <dbReference type="ChEBI" id="CHEBI:57597"/>
        <dbReference type="ChEBI" id="CHEBI:58332"/>
        <dbReference type="ChEBI" id="CHEBI:60110"/>
        <dbReference type="ChEBI" id="CHEBI:60377"/>
        <dbReference type="EC" id="2.7.8.5"/>
    </reaction>
</comment>
<keyword evidence="9 16" id="KW-1133">Transmembrane helix</keyword>
<name>A0A194AJN6_9BACT</name>
<comment type="caution">
    <text evidence="17">The sequence shown here is derived from an EMBL/GenBank/DDBJ whole genome shotgun (WGS) entry which is preliminary data.</text>
</comment>
<comment type="pathway">
    <text evidence="2">Phospholipid metabolism; phosphatidylglycerol biosynthesis; phosphatidylglycerol from CDP-diacylglycerol: step 1/2.</text>
</comment>
<keyword evidence="10" id="KW-0443">Lipid metabolism</keyword>
<dbReference type="GO" id="GO:0016020">
    <property type="term" value="C:membrane"/>
    <property type="evidence" value="ECO:0007669"/>
    <property type="project" value="UniProtKB-SubCell"/>
</dbReference>
<evidence type="ECO:0000256" key="8">
    <source>
        <dbReference type="ARBA" id="ARBA00022692"/>
    </source>
</evidence>
<proteinExistence type="inferred from homology"/>
<feature type="transmembrane region" description="Helical" evidence="16">
    <location>
        <begin position="157"/>
        <end position="176"/>
    </location>
</feature>
<evidence type="ECO:0000256" key="3">
    <source>
        <dbReference type="ARBA" id="ARBA00010441"/>
    </source>
</evidence>
<evidence type="ECO:0000256" key="15">
    <source>
        <dbReference type="RuleBase" id="RU003750"/>
    </source>
</evidence>
<evidence type="ECO:0000256" key="11">
    <source>
        <dbReference type="ARBA" id="ARBA00023136"/>
    </source>
</evidence>
<dbReference type="EMBL" id="BDFE01000017">
    <property type="protein sequence ID" value="GAU09533.1"/>
    <property type="molecule type" value="Genomic_DNA"/>
</dbReference>
<dbReference type="InterPro" id="IPR000462">
    <property type="entry name" value="CDP-OH_P_trans"/>
</dbReference>
<reference evidence="18" key="1">
    <citation type="submission" date="2016-06" db="EMBL/GenBank/DDBJ databases">
        <title>Draft genome sequence of Desulfoplanes formicivorans strain Pf12B.</title>
        <authorList>
            <person name="Watanabe M."/>
            <person name="Kojima H."/>
            <person name="Fukui M."/>
        </authorList>
    </citation>
    <scope>NUCLEOTIDE SEQUENCE [LARGE SCALE GENOMIC DNA]</scope>
    <source>
        <strain evidence="18">Pf12B</strain>
    </source>
</reference>
<evidence type="ECO:0000256" key="6">
    <source>
        <dbReference type="ARBA" id="ARBA00022516"/>
    </source>
</evidence>
<feature type="transmembrane region" description="Helical" evidence="16">
    <location>
        <begin position="35"/>
        <end position="53"/>
    </location>
</feature>
<keyword evidence="11 16" id="KW-0472">Membrane</keyword>
<evidence type="ECO:0000256" key="9">
    <source>
        <dbReference type="ARBA" id="ARBA00022989"/>
    </source>
</evidence>
<dbReference type="InterPro" id="IPR050324">
    <property type="entry name" value="CDP-alcohol_PTase-I"/>
</dbReference>
<feature type="transmembrane region" description="Helical" evidence="16">
    <location>
        <begin position="126"/>
        <end position="145"/>
    </location>
</feature>
<evidence type="ECO:0000256" key="7">
    <source>
        <dbReference type="ARBA" id="ARBA00022679"/>
    </source>
</evidence>
<dbReference type="PROSITE" id="PS00379">
    <property type="entry name" value="CDP_ALCOHOL_P_TRANSF"/>
    <property type="match status" value="1"/>
</dbReference>
<evidence type="ECO:0000313" key="17">
    <source>
        <dbReference type="EMBL" id="GAU09533.1"/>
    </source>
</evidence>
<evidence type="ECO:0000256" key="13">
    <source>
        <dbReference type="ARBA" id="ARBA00023264"/>
    </source>
</evidence>
<dbReference type="InterPro" id="IPR004570">
    <property type="entry name" value="Phosphatidylglycerol_P_synth"/>
</dbReference>
<dbReference type="InterPro" id="IPR048254">
    <property type="entry name" value="CDP_ALCOHOL_P_TRANSF_CS"/>
</dbReference>
<accession>A0A194AJN6</accession>
<dbReference type="Proteomes" id="UP000095200">
    <property type="component" value="Unassembled WGS sequence"/>
</dbReference>
<evidence type="ECO:0000256" key="4">
    <source>
        <dbReference type="ARBA" id="ARBA00013170"/>
    </source>
</evidence>
<evidence type="ECO:0000256" key="5">
    <source>
        <dbReference type="ARBA" id="ARBA00014944"/>
    </source>
</evidence>
<evidence type="ECO:0000313" key="18">
    <source>
        <dbReference type="Proteomes" id="UP000095200"/>
    </source>
</evidence>
<protein>
    <recommendedName>
        <fullName evidence="5">CDP-diacylglycerol--glycerol-3-phosphate 3-phosphatidyltransferase</fullName>
        <ecNumber evidence="4">2.7.8.5</ecNumber>
    </recommendedName>
</protein>
<dbReference type="EC" id="2.7.8.5" evidence="4"/>
<keyword evidence="6" id="KW-0444">Lipid biosynthesis</keyword>
<comment type="subcellular location">
    <subcellularLocation>
        <location evidence="1">Membrane</location>
        <topology evidence="1">Multi-pass membrane protein</topology>
    </subcellularLocation>
</comment>
<keyword evidence="8 16" id="KW-0812">Transmembrane</keyword>
<dbReference type="PIRSF" id="PIRSF000847">
    <property type="entry name" value="Phos_ph_gly_syn"/>
    <property type="match status" value="1"/>
</dbReference>
<comment type="similarity">
    <text evidence="3 15">Belongs to the CDP-alcohol phosphatidyltransferase class-I family.</text>
</comment>
<dbReference type="AlphaFoldDB" id="A0A194AJN6"/>
<dbReference type="InterPro" id="IPR043130">
    <property type="entry name" value="CDP-OH_PTrfase_TM_dom"/>
</dbReference>
<keyword evidence="18" id="KW-1185">Reference proteome</keyword>
<feature type="transmembrane region" description="Helical" evidence="16">
    <location>
        <begin position="92"/>
        <end position="114"/>
    </location>
</feature>
<sequence>MFHHPNWTIPNILTLVRILLTPAIVMAFVNNHLELVWIIFAIAGFTDALDGFLARALDQRSLLGAVLDPLADKILLDTTYICIGLQGWVPPWLVVLVVSRDFIIVGGLSLLGFLGVDVTTKIDPSLVSKCNTAAQVALVILILVARTFGWDCSTSESLLVLLVTLLTVVSGVHYLLKGIVFFSEGED</sequence>
<gene>
    <name evidence="17" type="ORF">DPF_2260</name>
</gene>
<keyword evidence="7 15" id="KW-0808">Transferase</keyword>
<organism evidence="17 18">
    <name type="scientific">Desulfoplanes formicivorans</name>
    <dbReference type="NCBI Taxonomy" id="1592317"/>
    <lineage>
        <taxon>Bacteria</taxon>
        <taxon>Pseudomonadati</taxon>
        <taxon>Thermodesulfobacteriota</taxon>
        <taxon>Desulfovibrionia</taxon>
        <taxon>Desulfovibrionales</taxon>
        <taxon>Desulfoplanaceae</taxon>
        <taxon>Desulfoplanes</taxon>
    </lineage>
</organism>
<feature type="transmembrane region" description="Helical" evidence="16">
    <location>
        <begin position="12"/>
        <end position="29"/>
    </location>
</feature>
<dbReference type="Pfam" id="PF01066">
    <property type="entry name" value="CDP-OH_P_transf"/>
    <property type="match status" value="1"/>
</dbReference>
<dbReference type="GO" id="GO:0046474">
    <property type="term" value="P:glycerophospholipid biosynthetic process"/>
    <property type="evidence" value="ECO:0007669"/>
    <property type="project" value="TreeGrafter"/>
</dbReference>
<dbReference type="Gene3D" id="1.20.120.1760">
    <property type="match status" value="1"/>
</dbReference>